<evidence type="ECO:0000313" key="2">
    <source>
        <dbReference type="Proteomes" id="UP001152531"/>
    </source>
</evidence>
<keyword evidence="2" id="KW-1185">Reference proteome</keyword>
<reference evidence="1" key="1">
    <citation type="submission" date="2022-06" db="EMBL/GenBank/DDBJ databases">
        <authorList>
            <person name="Legras J.-L."/>
            <person name="Devillers H."/>
            <person name="Grondin C."/>
        </authorList>
    </citation>
    <scope>NUCLEOTIDE SEQUENCE</scope>
    <source>
        <strain evidence="1">CLIB 1444</strain>
    </source>
</reference>
<dbReference type="Proteomes" id="UP001152531">
    <property type="component" value="Unassembled WGS sequence"/>
</dbReference>
<gene>
    <name evidence="1" type="ORF">CLIB1444_04S05424</name>
</gene>
<evidence type="ECO:0000313" key="1">
    <source>
        <dbReference type="EMBL" id="CAH6720676.1"/>
    </source>
</evidence>
<protein>
    <submittedName>
        <fullName evidence="1">Uncharacterized vacuolar membrane protein</fullName>
    </submittedName>
</protein>
<dbReference type="EMBL" id="CALSDN010000004">
    <property type="protein sequence ID" value="CAH6720676.1"/>
    <property type="molecule type" value="Genomic_DNA"/>
</dbReference>
<sequence>MLFKYNTFLTSAGLRGAQLVLTIITLGLAAANVSYVAYDRANFSVAVTVISLIYLVLVSVPMTLAFIPHIVLIIGESIMWVFWLALFACNADVFGAASCSVHYYYYYTSDGYENFCRTGKALIAMGVINWLLFTASLVLMILYTIIPMSSTLTSMSKGDMVLGGIFHHQIDGTVTKESDVDIEKHEDGSDVLPEPTVTEPITDEPVVSGPVATEPTLDPATGTVETTEPVTKP</sequence>
<comment type="caution">
    <text evidence="1">The sequence shown here is derived from an EMBL/GenBank/DDBJ whole genome shotgun (WGS) entry which is preliminary data.</text>
</comment>
<proteinExistence type="predicted"/>
<organism evidence="1 2">
    <name type="scientific">[Candida] jaroonii</name>
    <dbReference type="NCBI Taxonomy" id="467808"/>
    <lineage>
        <taxon>Eukaryota</taxon>
        <taxon>Fungi</taxon>
        <taxon>Dikarya</taxon>
        <taxon>Ascomycota</taxon>
        <taxon>Saccharomycotina</taxon>
        <taxon>Pichiomycetes</taxon>
        <taxon>Debaryomycetaceae</taxon>
        <taxon>Yamadazyma</taxon>
    </lineage>
</organism>
<name>A0ACA9Y6R0_9ASCO</name>
<accession>A0ACA9Y6R0</accession>